<protein>
    <recommendedName>
        <fullName evidence="1">Lipid A deacylase</fullName>
        <ecNumber evidence="1">3.1.1.77</ecNumber>
    </recommendedName>
    <alternativeName>
        <fullName evidence="1">LPS 3-O-deacylase</fullName>
    </alternativeName>
    <alternativeName>
        <fullName evidence="1">Outer membrane enzyme</fullName>
    </alternativeName>
</protein>
<keyword evidence="2" id="KW-0812">Transmembrane</keyword>
<dbReference type="Pfam" id="PF09411">
    <property type="entry name" value="PagL"/>
    <property type="match status" value="1"/>
</dbReference>
<dbReference type="EC" id="3.1.1.77" evidence="1"/>
<dbReference type="SUPFAM" id="SSF56925">
    <property type="entry name" value="OMPA-like"/>
    <property type="match status" value="1"/>
</dbReference>
<dbReference type="InterPro" id="IPR011250">
    <property type="entry name" value="OMP/PagP_B-barrel"/>
</dbReference>
<keyword evidence="1 2" id="KW-0472">Membrane</keyword>
<accession>A0ABT5KYD3</accession>
<proteinExistence type="inferred from homology"/>
<gene>
    <name evidence="3" type="ORF">OIK42_03295</name>
</gene>
<keyword evidence="1 3" id="KW-0378">Hydrolase</keyword>
<comment type="similarity">
    <text evidence="1">Belongs to the PagL family.</text>
</comment>
<comment type="subcellular location">
    <subcellularLocation>
        <location evidence="1">Cell outer membrane</location>
        <topology evidence="1">Multi-pass membrane protein</topology>
    </subcellularLocation>
</comment>
<reference evidence="3 4" key="1">
    <citation type="submission" date="2022-10" db="EMBL/GenBank/DDBJ databases">
        <title>Alteromonas sp. chi3 Genome sequencing.</title>
        <authorList>
            <person name="Park S."/>
        </authorList>
    </citation>
    <scope>NUCLEOTIDE SEQUENCE [LARGE SCALE GENOMIC DNA]</scope>
    <source>
        <strain evidence="4">chi3</strain>
    </source>
</reference>
<dbReference type="PIRSF" id="PIRSF029681">
    <property type="entry name" value="PagL"/>
    <property type="match status" value="1"/>
</dbReference>
<comment type="caution">
    <text evidence="3">The sequence shown here is derived from an EMBL/GenBank/DDBJ whole genome shotgun (WGS) entry which is preliminary data.</text>
</comment>
<organism evidence="3 4">
    <name type="scientific">Alteromonas gilva</name>
    <dbReference type="NCBI Taxonomy" id="2987522"/>
    <lineage>
        <taxon>Bacteria</taxon>
        <taxon>Pseudomonadati</taxon>
        <taxon>Pseudomonadota</taxon>
        <taxon>Gammaproteobacteria</taxon>
        <taxon>Alteromonadales</taxon>
        <taxon>Alteromonadaceae</taxon>
        <taxon>Alteromonas/Salinimonas group</taxon>
        <taxon>Alteromonas</taxon>
    </lineage>
</organism>
<name>A0ABT5KYD3_9ALTE</name>
<keyword evidence="1" id="KW-0998">Cell outer membrane</keyword>
<dbReference type="Proteomes" id="UP001218788">
    <property type="component" value="Unassembled WGS sequence"/>
</dbReference>
<dbReference type="InterPro" id="IPR018550">
    <property type="entry name" value="Lipid-A_deacylase-rel"/>
</dbReference>
<comment type="function">
    <text evidence="1">Has lipid A 3-O-deacylase activity. Hydrolyzes the ester bond at the 3 position of lipid A, a bioactive component of lipopolysaccharide (LPS), thereby releasing the primary fatty acyl moiety.</text>
</comment>
<evidence type="ECO:0000313" key="4">
    <source>
        <dbReference type="Proteomes" id="UP001218788"/>
    </source>
</evidence>
<sequence>MKYWVRIYRRAMLPVVMLINLTMIGFPAMADSLSLDYIRGEGDVEGVKLAYQFYERSLDEYVKDLRVYVETSVNFWEYGTPRQHDTNFILALSPVLQKTFCYCGSGRIFGEFGIGISLLDDTRFAGKDVSTHYQFEDRLGIGYQFGRDEQYRLALRYFHYSNGGVKKPNPGLDFISFSFAMRW</sequence>
<comment type="catalytic activity">
    <reaction evidence="1">
        <text>a 3-(acyloxy)acyl derivative of bacterial toxin + H2O = a 3-hydroxyacyl derivative of bacterial toxin + a fatty acid + H(+)</text>
        <dbReference type="Rhea" id="RHEA:12032"/>
        <dbReference type="ChEBI" id="CHEBI:15377"/>
        <dbReference type="ChEBI" id="CHEBI:15378"/>
        <dbReference type="ChEBI" id="CHEBI:28868"/>
        <dbReference type="ChEBI" id="CHEBI:136853"/>
        <dbReference type="ChEBI" id="CHEBI:140675"/>
        <dbReference type="EC" id="3.1.1.77"/>
    </reaction>
</comment>
<keyword evidence="2" id="KW-1133">Transmembrane helix</keyword>
<dbReference type="EMBL" id="JAQQXP010000001">
    <property type="protein sequence ID" value="MDC8829782.1"/>
    <property type="molecule type" value="Genomic_DNA"/>
</dbReference>
<feature type="transmembrane region" description="Helical" evidence="2">
    <location>
        <begin position="12"/>
        <end position="30"/>
    </location>
</feature>
<dbReference type="RefSeq" id="WP_273638359.1">
    <property type="nucleotide sequence ID" value="NZ_JAQQXP010000001.1"/>
</dbReference>
<evidence type="ECO:0000256" key="2">
    <source>
        <dbReference type="SAM" id="Phobius"/>
    </source>
</evidence>
<dbReference type="Gene3D" id="2.40.160.20">
    <property type="match status" value="1"/>
</dbReference>
<keyword evidence="4" id="KW-1185">Reference proteome</keyword>
<evidence type="ECO:0000256" key="1">
    <source>
        <dbReference type="PIRNR" id="PIRNR029681"/>
    </source>
</evidence>
<dbReference type="GO" id="GO:0016787">
    <property type="term" value="F:hydrolase activity"/>
    <property type="evidence" value="ECO:0007669"/>
    <property type="project" value="UniProtKB-KW"/>
</dbReference>
<comment type="subunit">
    <text evidence="1">Homodimer.</text>
</comment>
<evidence type="ECO:0000313" key="3">
    <source>
        <dbReference type="EMBL" id="MDC8829782.1"/>
    </source>
</evidence>